<dbReference type="AlphaFoldDB" id="A0A2M6WEL5"/>
<dbReference type="CDD" id="cd17033">
    <property type="entry name" value="DR1245-like"/>
    <property type="match status" value="1"/>
</dbReference>
<name>A0A2M6WEL5_9BACT</name>
<dbReference type="EMBL" id="PFBJ01000007">
    <property type="protein sequence ID" value="PIT91213.1"/>
    <property type="molecule type" value="Genomic_DNA"/>
</dbReference>
<reference evidence="2" key="1">
    <citation type="submission" date="2017-09" db="EMBL/GenBank/DDBJ databases">
        <title>Depth-based differentiation of microbial function through sediment-hosted aquifers and enrichment of novel symbionts in the deep terrestrial subsurface.</title>
        <authorList>
            <person name="Probst A.J."/>
            <person name="Ladd B."/>
            <person name="Jarett J.K."/>
            <person name="Geller-Mcgrath D.E."/>
            <person name="Sieber C.M.K."/>
            <person name="Emerson J.B."/>
            <person name="Anantharaman K."/>
            <person name="Thomas B.C."/>
            <person name="Malmstrom R."/>
            <person name="Stieglmeier M."/>
            <person name="Klingl A."/>
            <person name="Woyke T."/>
            <person name="Ryan C.M."/>
            <person name="Banfield J.F."/>
        </authorList>
    </citation>
    <scope>NUCLEOTIDE SEQUENCE [LARGE SCALE GENOMIC DNA]</scope>
</reference>
<evidence type="ECO:0008006" key="3">
    <source>
        <dbReference type="Google" id="ProtNLM"/>
    </source>
</evidence>
<evidence type="ECO:0000313" key="1">
    <source>
        <dbReference type="EMBL" id="PIT91213.1"/>
    </source>
</evidence>
<dbReference type="Proteomes" id="UP000228809">
    <property type="component" value="Unassembled WGS sequence"/>
</dbReference>
<protein>
    <recommendedName>
        <fullName evidence="3">YbjN domain-containing protein</fullName>
    </recommendedName>
</protein>
<gene>
    <name evidence="1" type="ORF">COU17_01750</name>
</gene>
<dbReference type="Pfam" id="PF10722">
    <property type="entry name" value="YbjN"/>
    <property type="match status" value="1"/>
</dbReference>
<dbReference type="InterPro" id="IPR019660">
    <property type="entry name" value="Put_sensory_transdc_reg_YbjN"/>
</dbReference>
<comment type="caution">
    <text evidence="1">The sequence shown here is derived from an EMBL/GenBank/DDBJ whole genome shotgun (WGS) entry which is preliminary data.</text>
</comment>
<evidence type="ECO:0000313" key="2">
    <source>
        <dbReference type="Proteomes" id="UP000228809"/>
    </source>
</evidence>
<sequence>MSGELTQTTAPKNPLDTLEEMVSANEWVFERCGDDEMAVEFPGHWCGYHLHFVWSADLGAIHLSCFMDVRVPEKKLAQVAQLLMALNHKLWLGALIVSQEERTPVFRHTHLLRGTPGASPEVLEDLMDIAITECERFYPAFQFVTWGGKNPKEAIEASLLDTIGEA</sequence>
<organism evidence="1 2">
    <name type="scientific">Candidatus Kaiserbacteria bacterium CG10_big_fil_rev_8_21_14_0_10_49_17</name>
    <dbReference type="NCBI Taxonomy" id="1974609"/>
    <lineage>
        <taxon>Bacteria</taxon>
        <taxon>Candidatus Kaiseribacteriota</taxon>
    </lineage>
</organism>
<proteinExistence type="predicted"/>
<accession>A0A2M6WEL5</accession>